<dbReference type="EMBL" id="FNZM01000025">
    <property type="protein sequence ID" value="SEK13853.1"/>
    <property type="molecule type" value="Genomic_DNA"/>
</dbReference>
<dbReference type="NCBIfam" id="TIGR00975">
    <property type="entry name" value="3a0107s03"/>
    <property type="match status" value="1"/>
</dbReference>
<dbReference type="SUPFAM" id="SSF53850">
    <property type="entry name" value="Periplasmic binding protein-like II"/>
    <property type="match status" value="1"/>
</dbReference>
<dbReference type="GO" id="GO:0035435">
    <property type="term" value="P:phosphate ion transmembrane transport"/>
    <property type="evidence" value="ECO:0007669"/>
    <property type="project" value="InterPro"/>
</dbReference>
<sequence>MKTTRILIAALLGASMSGLPFGVAHADGVTGAGSTFAAPLYARWAADYLKSGGGKVSYLPTGSTDGIKQVLARAVDFAGSDAPLTDDQLRKAGLRQFPTAIGGVVPVVNLPGLKAGELMLTGDVLADIFLGKIQYWDDPAIARLNPKLKMPDTPIAVVRRLDGSGTTLIWTHYLAQVNPEWKRRVGEGTSVHWPLGIGGKGNEGVATFVGYLPGAIGYIAWDFTKHNRLTYTAMTNAAGAVVEPGAASFNAAAANADWSGSLDQVLTNQPGKEAWPVMGATYVLLGTTPAKPGRDKETLKFFDWALTHGETTIQALDYVPLPGAVVAKIRAQWHDGETRNADDNSARKSIAGQ</sequence>
<evidence type="ECO:0000313" key="10">
    <source>
        <dbReference type="EMBL" id="SEK13853.1"/>
    </source>
</evidence>
<dbReference type="PANTHER" id="PTHR42996">
    <property type="entry name" value="PHOSPHATE-BINDING PROTEIN PSTS"/>
    <property type="match status" value="1"/>
</dbReference>
<feature type="signal peptide" evidence="8">
    <location>
        <begin position="1"/>
        <end position="26"/>
    </location>
</feature>
<dbReference type="InterPro" id="IPR050962">
    <property type="entry name" value="Phosphate-bind_PstS"/>
</dbReference>
<evidence type="ECO:0000256" key="4">
    <source>
        <dbReference type="ARBA" id="ARBA00021889"/>
    </source>
</evidence>
<proteinExistence type="inferred from homology"/>
<evidence type="ECO:0000313" key="11">
    <source>
        <dbReference type="Proteomes" id="UP000183529"/>
    </source>
</evidence>
<evidence type="ECO:0000256" key="5">
    <source>
        <dbReference type="ARBA" id="ARBA00022448"/>
    </source>
</evidence>
<evidence type="ECO:0000256" key="2">
    <source>
        <dbReference type="ARBA" id="ARBA00008725"/>
    </source>
</evidence>
<organism evidence="10 11">
    <name type="scientific">Paraburkholderia tropica</name>
    <dbReference type="NCBI Taxonomy" id="92647"/>
    <lineage>
        <taxon>Bacteria</taxon>
        <taxon>Pseudomonadati</taxon>
        <taxon>Pseudomonadota</taxon>
        <taxon>Betaproteobacteria</taxon>
        <taxon>Burkholderiales</taxon>
        <taxon>Burkholderiaceae</taxon>
        <taxon>Paraburkholderia</taxon>
    </lineage>
</organism>
<dbReference type="AlphaFoldDB" id="A0AAQ1JXZ6"/>
<name>A0AAQ1JXZ6_9BURK</name>
<evidence type="ECO:0000256" key="6">
    <source>
        <dbReference type="ARBA" id="ARBA00022592"/>
    </source>
</evidence>
<accession>A0AAQ1JXZ6</accession>
<dbReference type="RefSeq" id="WP_375790428.1">
    <property type="nucleotide sequence ID" value="NZ_CADFGN010000006.1"/>
</dbReference>
<comment type="function">
    <text evidence="1 7">Part of the ABC transporter complex PstSACB involved in phosphate import.</text>
</comment>
<feature type="domain" description="PBP" evidence="9">
    <location>
        <begin position="27"/>
        <end position="306"/>
    </location>
</feature>
<dbReference type="InterPro" id="IPR024370">
    <property type="entry name" value="PBP_domain"/>
</dbReference>
<dbReference type="CDD" id="cd13565">
    <property type="entry name" value="PBP2_PstS"/>
    <property type="match status" value="1"/>
</dbReference>
<dbReference type="PANTHER" id="PTHR42996:SF1">
    <property type="entry name" value="PHOSPHATE-BINDING PROTEIN PSTS"/>
    <property type="match status" value="1"/>
</dbReference>
<evidence type="ECO:0000256" key="1">
    <source>
        <dbReference type="ARBA" id="ARBA00002841"/>
    </source>
</evidence>
<protein>
    <recommendedName>
        <fullName evidence="4 7">Phosphate-binding protein PstS</fullName>
    </recommendedName>
</protein>
<keyword evidence="6 7" id="KW-0592">Phosphate transport</keyword>
<evidence type="ECO:0000256" key="3">
    <source>
        <dbReference type="ARBA" id="ARBA00011529"/>
    </source>
</evidence>
<dbReference type="Gene3D" id="3.40.190.10">
    <property type="entry name" value="Periplasmic binding protein-like II"/>
    <property type="match status" value="2"/>
</dbReference>
<dbReference type="Proteomes" id="UP000183529">
    <property type="component" value="Unassembled WGS sequence"/>
</dbReference>
<dbReference type="InterPro" id="IPR005673">
    <property type="entry name" value="ABC_phos-bd_PstS"/>
</dbReference>
<dbReference type="GO" id="GO:0043190">
    <property type="term" value="C:ATP-binding cassette (ABC) transporter complex"/>
    <property type="evidence" value="ECO:0007669"/>
    <property type="project" value="InterPro"/>
</dbReference>
<keyword evidence="8" id="KW-0732">Signal</keyword>
<gene>
    <name evidence="10" type="ORF">SAMN05216550_12561</name>
</gene>
<evidence type="ECO:0000256" key="7">
    <source>
        <dbReference type="PIRNR" id="PIRNR002756"/>
    </source>
</evidence>
<dbReference type="GO" id="GO:0042301">
    <property type="term" value="F:phosphate ion binding"/>
    <property type="evidence" value="ECO:0007669"/>
    <property type="project" value="InterPro"/>
</dbReference>
<feature type="chain" id="PRO_5042811347" description="Phosphate-binding protein PstS" evidence="8">
    <location>
        <begin position="27"/>
        <end position="353"/>
    </location>
</feature>
<comment type="similarity">
    <text evidence="2 7">Belongs to the PstS family.</text>
</comment>
<dbReference type="Pfam" id="PF12849">
    <property type="entry name" value="PBP_like_2"/>
    <property type="match status" value="1"/>
</dbReference>
<reference evidence="10 11" key="1">
    <citation type="submission" date="2016-10" db="EMBL/GenBank/DDBJ databases">
        <authorList>
            <person name="Varghese N."/>
            <person name="Submissions S."/>
        </authorList>
    </citation>
    <scope>NUCLEOTIDE SEQUENCE [LARGE SCALE GENOMIC DNA]</scope>
    <source>
        <strain evidence="10 11">LMG 22274</strain>
    </source>
</reference>
<dbReference type="NCBIfam" id="NF008171">
    <property type="entry name" value="PRK10918.1"/>
    <property type="match status" value="1"/>
</dbReference>
<keyword evidence="5 7" id="KW-0813">Transport</keyword>
<evidence type="ECO:0000259" key="9">
    <source>
        <dbReference type="Pfam" id="PF12849"/>
    </source>
</evidence>
<comment type="subunit">
    <text evidence="3 7">The complex is composed of two ATP-binding proteins (PstB), two transmembrane proteins (PstC and PstA) and a solute-binding protein (PstS).</text>
</comment>
<comment type="caution">
    <text evidence="10">The sequence shown here is derived from an EMBL/GenBank/DDBJ whole genome shotgun (WGS) entry which is preliminary data.</text>
</comment>
<dbReference type="PIRSF" id="PIRSF002756">
    <property type="entry name" value="PstS"/>
    <property type="match status" value="1"/>
</dbReference>
<evidence type="ECO:0000256" key="8">
    <source>
        <dbReference type="SAM" id="SignalP"/>
    </source>
</evidence>